<dbReference type="AlphaFoldDB" id="R1ARR0"/>
<evidence type="ECO:0000313" key="2">
    <source>
        <dbReference type="Proteomes" id="UP000013378"/>
    </source>
</evidence>
<organism evidence="1 2">
    <name type="scientific">Caldisalinibacter kiritimatiensis</name>
    <dbReference type="NCBI Taxonomy" id="1304284"/>
    <lineage>
        <taxon>Bacteria</taxon>
        <taxon>Bacillati</taxon>
        <taxon>Bacillota</taxon>
        <taxon>Tissierellia</taxon>
        <taxon>Tissierellales</taxon>
        <taxon>Thermohalobacteraceae</taxon>
        <taxon>Caldisalinibacter</taxon>
    </lineage>
</organism>
<comment type="caution">
    <text evidence="1">The sequence shown here is derived from an EMBL/GenBank/DDBJ whole genome shotgun (WGS) entry which is preliminary data.</text>
</comment>
<protein>
    <submittedName>
        <fullName evidence="1">Uncharacterized protein</fullName>
    </submittedName>
</protein>
<dbReference type="Proteomes" id="UP000013378">
    <property type="component" value="Unassembled WGS sequence"/>
</dbReference>
<gene>
    <name evidence="1" type="ORF">L21TH_2614</name>
</gene>
<dbReference type="OrthoDB" id="1708204at2"/>
<dbReference type="eggNOG" id="ENOG5033G8V">
    <property type="taxonomic scope" value="Bacteria"/>
</dbReference>
<sequence>MNVKDCFAYKNKRCSILKSNKCEGTECGFYKTEEEFKLGQKKALERILSLNKDKRDYIIETYYGGKIEVI</sequence>
<dbReference type="STRING" id="1304284.L21TH_2614"/>
<dbReference type="EMBL" id="ARZA01000277">
    <property type="protein sequence ID" value="EOC99356.1"/>
    <property type="molecule type" value="Genomic_DNA"/>
</dbReference>
<keyword evidence="2" id="KW-1185">Reference proteome</keyword>
<evidence type="ECO:0000313" key="1">
    <source>
        <dbReference type="EMBL" id="EOC99356.1"/>
    </source>
</evidence>
<name>R1ARR0_9FIRM</name>
<accession>R1ARR0</accession>
<dbReference type="RefSeq" id="WP_006317355.1">
    <property type="nucleotide sequence ID" value="NZ_ARZA01000277.1"/>
</dbReference>
<reference evidence="1 2" key="1">
    <citation type="journal article" date="2015" name="Geomicrobiol. J.">
        <title>Caldisalinibacter kiritimatiensis gen. nov., sp. nov., a moderately thermohalophilic thiosulfate-reducing bacterium from a hypersaline microbial mat.</title>
        <authorList>
            <person name="Ben Hania W."/>
            <person name="Joseph M."/>
            <person name="Fiebig A."/>
            <person name="Bunk B."/>
            <person name="Klenk H.-P."/>
            <person name="Fardeau M.-L."/>
            <person name="Spring S."/>
        </authorList>
    </citation>
    <scope>NUCLEOTIDE SEQUENCE [LARGE SCALE GENOMIC DNA]</scope>
    <source>
        <strain evidence="1 2">L21-TH-D2</strain>
    </source>
</reference>
<proteinExistence type="predicted"/>